<comment type="caution">
    <text evidence="2">The sequence shown here is derived from an EMBL/GenBank/DDBJ whole genome shotgun (WGS) entry which is preliminary data.</text>
</comment>
<dbReference type="Pfam" id="PF07833">
    <property type="entry name" value="Cu_amine_oxidN1"/>
    <property type="match status" value="1"/>
</dbReference>
<feature type="domain" description="Copper amine oxidase-like N-terminal" evidence="1">
    <location>
        <begin position="10"/>
        <end position="80"/>
    </location>
</feature>
<sequence length="96" mass="10484">MAKNTSSQVKQVALDVPAYISAAGYTMLPVRAVLQHGYQQQTTFCGAQASRTVTTCMYGQRIITMVAGQKVVTVNGNTIPRIRYSTDQRTAEHSCL</sequence>
<gene>
    <name evidence="2" type="ORF">KGMB03357_19420</name>
</gene>
<dbReference type="AlphaFoldDB" id="A0A401LFD3"/>
<reference evidence="2 3" key="1">
    <citation type="submission" date="2018-10" db="EMBL/GenBank/DDBJ databases">
        <title>Draft Genome Sequence of Anaerotignum sp. KCTC 15736.</title>
        <authorList>
            <person name="Choi S.H."/>
            <person name="Kim J.S."/>
            <person name="Kang S.W."/>
            <person name="Lee J.S."/>
            <person name="Park S.H."/>
        </authorList>
    </citation>
    <scope>NUCLEOTIDE SEQUENCE [LARGE SCALE GENOMIC DNA]</scope>
    <source>
        <strain evidence="2 3">KCTC 15736</strain>
    </source>
</reference>
<keyword evidence="3" id="KW-1185">Reference proteome</keyword>
<accession>A0A401LFD3</accession>
<evidence type="ECO:0000313" key="2">
    <source>
        <dbReference type="EMBL" id="GCB30281.1"/>
    </source>
</evidence>
<dbReference type="InterPro" id="IPR012854">
    <property type="entry name" value="Cu_amine_oxidase-like_N"/>
</dbReference>
<protein>
    <recommendedName>
        <fullName evidence="1">Copper amine oxidase-like N-terminal domain-containing protein</fullName>
    </recommendedName>
</protein>
<name>A0A401LFD3_9FIRM</name>
<dbReference type="OrthoDB" id="2064014at2"/>
<proteinExistence type="predicted"/>
<dbReference type="EMBL" id="BHVZ01000013">
    <property type="protein sequence ID" value="GCB30281.1"/>
    <property type="molecule type" value="Genomic_DNA"/>
</dbReference>
<evidence type="ECO:0000259" key="1">
    <source>
        <dbReference type="Pfam" id="PF07833"/>
    </source>
</evidence>
<organism evidence="2 3">
    <name type="scientific">Anaerotignum faecicola</name>
    <dbReference type="NCBI Taxonomy" id="2358141"/>
    <lineage>
        <taxon>Bacteria</taxon>
        <taxon>Bacillati</taxon>
        <taxon>Bacillota</taxon>
        <taxon>Clostridia</taxon>
        <taxon>Lachnospirales</taxon>
        <taxon>Anaerotignaceae</taxon>
        <taxon>Anaerotignum</taxon>
    </lineage>
</organism>
<evidence type="ECO:0000313" key="3">
    <source>
        <dbReference type="Proteomes" id="UP000287361"/>
    </source>
</evidence>
<dbReference type="Proteomes" id="UP000287361">
    <property type="component" value="Unassembled WGS sequence"/>
</dbReference>